<organism evidence="1">
    <name type="scientific">Solanum chacoense</name>
    <name type="common">Chaco potato</name>
    <dbReference type="NCBI Taxonomy" id="4108"/>
    <lineage>
        <taxon>Eukaryota</taxon>
        <taxon>Viridiplantae</taxon>
        <taxon>Streptophyta</taxon>
        <taxon>Embryophyta</taxon>
        <taxon>Tracheophyta</taxon>
        <taxon>Spermatophyta</taxon>
        <taxon>Magnoliopsida</taxon>
        <taxon>eudicotyledons</taxon>
        <taxon>Gunneridae</taxon>
        <taxon>Pentapetalae</taxon>
        <taxon>asterids</taxon>
        <taxon>lamiids</taxon>
        <taxon>Solanales</taxon>
        <taxon>Solanaceae</taxon>
        <taxon>Solanoideae</taxon>
        <taxon>Solaneae</taxon>
        <taxon>Solanum</taxon>
    </lineage>
</organism>
<accession>A0A0V0GFT8</accession>
<feature type="non-terminal residue" evidence="1">
    <location>
        <position position="1"/>
    </location>
</feature>
<reference evidence="1" key="1">
    <citation type="submission" date="2015-12" db="EMBL/GenBank/DDBJ databases">
        <title>Gene expression during late stages of embryo sac development: a critical building block for successful pollen-pistil interactions.</title>
        <authorList>
            <person name="Liu Y."/>
            <person name="Joly V."/>
            <person name="Sabar M."/>
            <person name="Matton D.P."/>
        </authorList>
    </citation>
    <scope>NUCLEOTIDE SEQUENCE</scope>
</reference>
<name>A0A0V0GFT8_SOLCH</name>
<sequence>ATNPNFLVLHICSPSTRSTHIQSNCLPNQQNRVGLSTFLSDQCCSHSYISHSQKSLCLLCVSNAIICSLPLHLRFPP</sequence>
<dbReference type="AlphaFoldDB" id="A0A0V0GFT8"/>
<protein>
    <submittedName>
        <fullName evidence="1">Putative ovule protein</fullName>
    </submittedName>
</protein>
<dbReference type="EMBL" id="GEDG01040930">
    <property type="protein sequence ID" value="JAP06553.1"/>
    <property type="molecule type" value="Transcribed_RNA"/>
</dbReference>
<proteinExistence type="predicted"/>
<evidence type="ECO:0000313" key="1">
    <source>
        <dbReference type="EMBL" id="JAP06553.1"/>
    </source>
</evidence>